<keyword evidence="1" id="KW-0175">Coiled coil</keyword>
<evidence type="ECO:0000256" key="1">
    <source>
        <dbReference type="SAM" id="Coils"/>
    </source>
</evidence>
<dbReference type="AlphaFoldDB" id="A0A1Q3DCQ0"/>
<evidence type="ECO:0000313" key="3">
    <source>
        <dbReference type="Proteomes" id="UP000187406"/>
    </source>
</evidence>
<name>A0A1Q3DCQ0_CEPFO</name>
<keyword evidence="3" id="KW-1185">Reference proteome</keyword>
<feature type="coiled-coil region" evidence="1">
    <location>
        <begin position="49"/>
        <end position="104"/>
    </location>
</feature>
<dbReference type="PANTHER" id="PTHR48248">
    <property type="entry name" value="UVR DOMAIN-CONTAINING PROTEIN"/>
    <property type="match status" value="1"/>
</dbReference>
<accession>A0A1Q3DCQ0</accession>
<dbReference type="EMBL" id="BDDD01005966">
    <property type="protein sequence ID" value="GAV90093.1"/>
    <property type="molecule type" value="Genomic_DNA"/>
</dbReference>
<gene>
    <name evidence="2" type="ORF">CFOL_v3_33502</name>
</gene>
<reference evidence="3" key="1">
    <citation type="submission" date="2016-04" db="EMBL/GenBank/DDBJ databases">
        <title>Cephalotus genome sequencing.</title>
        <authorList>
            <person name="Fukushima K."/>
            <person name="Hasebe M."/>
            <person name="Fang X."/>
        </authorList>
    </citation>
    <scope>NUCLEOTIDE SEQUENCE [LARGE SCALE GENOMIC DNA]</scope>
    <source>
        <strain evidence="3">cv. St1</strain>
    </source>
</reference>
<comment type="caution">
    <text evidence="2">The sequence shown here is derived from an EMBL/GenBank/DDBJ whole genome shotgun (WGS) entry which is preliminary data.</text>
</comment>
<sequence>MMRSSCPVGSSHCNWSLLAAKRQRGGTKMIRKRSRKLVQEKRNRWMHSKAERRQRDMNLKAKIEQLKEEMVEIGADQKTIREGQMELSKKFKEIEYECAKLREESSVISKQSAGTQLRLDIMMDILKARQNKDFDQADKLTQNLRDLIASPNGKNQ</sequence>
<dbReference type="OrthoDB" id="978406at2759"/>
<organism evidence="2 3">
    <name type="scientific">Cephalotus follicularis</name>
    <name type="common">Albany pitcher plant</name>
    <dbReference type="NCBI Taxonomy" id="3775"/>
    <lineage>
        <taxon>Eukaryota</taxon>
        <taxon>Viridiplantae</taxon>
        <taxon>Streptophyta</taxon>
        <taxon>Embryophyta</taxon>
        <taxon>Tracheophyta</taxon>
        <taxon>Spermatophyta</taxon>
        <taxon>Magnoliopsida</taxon>
        <taxon>eudicotyledons</taxon>
        <taxon>Gunneridae</taxon>
        <taxon>Pentapetalae</taxon>
        <taxon>rosids</taxon>
        <taxon>fabids</taxon>
        <taxon>Oxalidales</taxon>
        <taxon>Cephalotaceae</taxon>
        <taxon>Cephalotus</taxon>
    </lineage>
</organism>
<protein>
    <submittedName>
        <fullName evidence="2">Uncharacterized protein</fullName>
    </submittedName>
</protein>
<dbReference type="Proteomes" id="UP000187406">
    <property type="component" value="Unassembled WGS sequence"/>
</dbReference>
<proteinExistence type="predicted"/>
<dbReference type="InParanoid" id="A0A1Q3DCQ0"/>
<dbReference type="PANTHER" id="PTHR48248:SF5">
    <property type="entry name" value="UVR DOMAIN-CONTAINING PROTEIN"/>
    <property type="match status" value="1"/>
</dbReference>
<evidence type="ECO:0000313" key="2">
    <source>
        <dbReference type="EMBL" id="GAV90093.1"/>
    </source>
</evidence>